<reference evidence="2" key="1">
    <citation type="submission" date="2020-08" db="EMBL/GenBank/DDBJ databases">
        <title>Genome public.</title>
        <authorList>
            <person name="Liu C."/>
            <person name="Sun Q."/>
        </authorList>
    </citation>
    <scope>NUCLEOTIDE SEQUENCE</scope>
    <source>
        <strain evidence="2">NSJ-55</strain>
    </source>
</reference>
<dbReference type="InterPro" id="IPR027417">
    <property type="entry name" value="P-loop_NTPase"/>
</dbReference>
<proteinExistence type="predicted"/>
<feature type="domain" description="Novel STAND NTPase 3" evidence="1">
    <location>
        <begin position="181"/>
        <end position="340"/>
    </location>
</feature>
<dbReference type="InterPro" id="IPR049050">
    <property type="entry name" value="nSTAND3"/>
</dbReference>
<dbReference type="Proteomes" id="UP000652477">
    <property type="component" value="Unassembled WGS sequence"/>
</dbReference>
<dbReference type="Pfam" id="PF20720">
    <property type="entry name" value="nSTAND3"/>
    <property type="match status" value="1"/>
</dbReference>
<dbReference type="AlphaFoldDB" id="A0A923LL36"/>
<dbReference type="SUPFAM" id="SSF52540">
    <property type="entry name" value="P-loop containing nucleoside triphosphate hydrolases"/>
    <property type="match status" value="1"/>
</dbReference>
<keyword evidence="3" id="KW-1185">Reference proteome</keyword>
<dbReference type="EMBL" id="JACOPF010000003">
    <property type="protein sequence ID" value="MBC5690027.1"/>
    <property type="molecule type" value="Genomic_DNA"/>
</dbReference>
<protein>
    <recommendedName>
        <fullName evidence="1">Novel STAND NTPase 3 domain-containing protein</fullName>
    </recommendedName>
</protein>
<accession>A0A923LL36</accession>
<evidence type="ECO:0000259" key="1">
    <source>
        <dbReference type="Pfam" id="PF20720"/>
    </source>
</evidence>
<name>A0A923LL36_9FIRM</name>
<dbReference type="RefSeq" id="WP_186876678.1">
    <property type="nucleotide sequence ID" value="NZ_JACOPF010000003.1"/>
</dbReference>
<sequence length="1096" mass="129885">MPNYNFSNAFSMAPLKFQQFACAMVSAREGVRFQRFGEGQDGGIDGLYITEKRRTILQAKKMEVKGKALLRILTQERKKIPLGACDRYILVLSVDSIRETLKEEIRGIFPEIIDSNDIITGVDLNGWLEEPQYAHIERNYPELWFHSGNYLEELLARSMSAAVLNRSRVKLKLIEKETQTFIETQVFAEAQNILEKHHGVIISGESGAGKTTHALCLADLYIRQKGYEKLYFAESLREIEQILGDEPGRCMIIFDDFWGHSSFSESRLELNEERKLADLFRILPCYPEVRLVFTTREFVLQQGFCHFPELEKICELKKVTLQLSAYSLAQKAEILFRHLYVSNLGYLHTRAIFEKQEDIIYREAYSPRSVAYYLENVSAHGKEPEEYAEELLRYVEAPEQYFESIFSKLSYGARLICMLLLVSEEEIRIVPELRREFMVLADVCKEKVEKDQFEKYLRELEGCFTEVKESMEEEVIVLDFLNHSIRDFLKKYLDKHIETFEMILAENCIYFNQLIYLSSETEISQKCRTILFQRLVNEIQDMKYSFVFNMDINWYYSADAFPWEYEEYKILQLCVQYQKYGDGTLYQFLKGYCDKLLKDLEEGRVDREQMESIADILPRMMKSGYPMEGRQLLDMYYKNIQWTSELKFIEALRPCCPEYFDEFMEKHFGEIRRRLPGLILQNIESLLDERAGEEKIDDLMIEAPELFQKYNIAYTEEFVQSMYTTAERPFPKKQRKSKNRTADREEAVSRYKVEQLDYKKIVQRAEKWILPKVRYLTAKEIKKMERDAGKDYRRGYLTQGVFTREVFILVLEYLEQIPKIPRQEDVFYEGLADFLLEDWTNEEKETLYILARKTVEYGCEYLAESDLKEYCGGSTKTVERFVESGIILQNGKWYHFWNFAFRISLALRSIESMPSEEKREYYQKKLWSYWDNEDGDIWVSKFCCTRWEEFKELFVIPVYSEFLQTARKEGKGQPAKWLMEQMCWEGKILKEGTDIKVITTVSPPDAIRVFDLTDSEILDEAYQSFEDMFYKQAENLEEFKEDIKLDGSTKVYAAALLRTERGRRLLEENRCLESMRKILERMESYLKNSKVNIRRR</sequence>
<gene>
    <name evidence="2" type="ORF">H8S37_14005</name>
</gene>
<organism evidence="2 3">
    <name type="scientific">Mediterraneibacter hominis</name>
    <dbReference type="NCBI Taxonomy" id="2763054"/>
    <lineage>
        <taxon>Bacteria</taxon>
        <taxon>Bacillati</taxon>
        <taxon>Bacillota</taxon>
        <taxon>Clostridia</taxon>
        <taxon>Lachnospirales</taxon>
        <taxon>Lachnospiraceae</taxon>
        <taxon>Mediterraneibacter</taxon>
    </lineage>
</organism>
<comment type="caution">
    <text evidence="2">The sequence shown here is derived from an EMBL/GenBank/DDBJ whole genome shotgun (WGS) entry which is preliminary data.</text>
</comment>
<evidence type="ECO:0000313" key="3">
    <source>
        <dbReference type="Proteomes" id="UP000652477"/>
    </source>
</evidence>
<evidence type="ECO:0000313" key="2">
    <source>
        <dbReference type="EMBL" id="MBC5690027.1"/>
    </source>
</evidence>